<comment type="caution">
    <text evidence="2">The sequence shown here is derived from an EMBL/GenBank/DDBJ whole genome shotgun (WGS) entry which is preliminary data.</text>
</comment>
<feature type="chain" id="PRO_5043957716" description="Lipoprotein" evidence="1">
    <location>
        <begin position="24"/>
        <end position="429"/>
    </location>
</feature>
<keyword evidence="1" id="KW-0732">Signal</keyword>
<sequence length="429" mass="46911">MIKKTIFAILALSICLTSCDSWVENAETPSNTVTREQLNKATMIANVQSNKLSDGPLVANVRTLQGTAAAGVFLALGTTVDELTEGTIPNTLLYRQIVNDNVTPRSGTQDGLWDQLQNYYARSKELIEVAEQIPTGNAQTEISKMYGQYMGHLHAGYALQLLAETFSSTPGTGDGGVIINKALLSRQDLYTQANEHYEAAAKAITSSVMQGFNGIDRDAAYRQIMTYELKLSIHQGDYNRAATLIDKAINNSNGNIEVIYGNDGGDNPLYSAIGPNARNVQVSPSLEAARTSSAMLKALPLKHASVDKQNPNRYNIYAAALTRKGALVLTDIDEIHLIKAELIIRGLITGNALNEVNTVISQYDSSSQLTTAPSLNDIADLRRIFLAFRGERTADIRRGLEQGTIATTWQNRKIKWLPMPERELSAMNM</sequence>
<dbReference type="EMBL" id="JRNJ01000062">
    <property type="protein sequence ID" value="KGF26500.1"/>
    <property type="molecule type" value="Genomic_DNA"/>
</dbReference>
<dbReference type="SUPFAM" id="SSF48452">
    <property type="entry name" value="TPR-like"/>
    <property type="match status" value="1"/>
</dbReference>
<dbReference type="AlphaFoldDB" id="A0AAW3FET3"/>
<evidence type="ECO:0000313" key="2">
    <source>
        <dbReference type="EMBL" id="KGF26500.1"/>
    </source>
</evidence>
<dbReference type="Gene3D" id="1.25.40.390">
    <property type="match status" value="1"/>
</dbReference>
<dbReference type="Proteomes" id="UP000029533">
    <property type="component" value="Unassembled WGS sequence"/>
</dbReference>
<reference evidence="2 3" key="1">
    <citation type="submission" date="2014-07" db="EMBL/GenBank/DDBJ databases">
        <authorList>
            <person name="McCorrison J."/>
            <person name="Sanka R."/>
            <person name="Torralba M."/>
            <person name="Gillis M."/>
            <person name="Haft D.H."/>
            <person name="Methe B."/>
            <person name="Sutton G."/>
            <person name="Nelson K.E."/>
        </authorList>
    </citation>
    <scope>NUCLEOTIDE SEQUENCE [LARGE SCALE GENOMIC DNA]</scope>
    <source>
        <strain evidence="2 3">DNF00424</strain>
    </source>
</reference>
<dbReference type="RefSeq" id="WP_197050713.1">
    <property type="nucleotide sequence ID" value="NZ_JRNJ01000062.1"/>
</dbReference>
<feature type="signal peptide" evidence="1">
    <location>
        <begin position="1"/>
        <end position="23"/>
    </location>
</feature>
<evidence type="ECO:0008006" key="4">
    <source>
        <dbReference type="Google" id="ProtNLM"/>
    </source>
</evidence>
<dbReference type="InterPro" id="IPR011990">
    <property type="entry name" value="TPR-like_helical_dom_sf"/>
</dbReference>
<gene>
    <name evidence="2" type="ORF">HMPREF2132_08110</name>
</gene>
<organism evidence="2 3">
    <name type="scientific">Prevotella histicola JCM 15637 = DNF00424</name>
    <dbReference type="NCBI Taxonomy" id="1236504"/>
    <lineage>
        <taxon>Bacteria</taxon>
        <taxon>Pseudomonadati</taxon>
        <taxon>Bacteroidota</taxon>
        <taxon>Bacteroidia</taxon>
        <taxon>Bacteroidales</taxon>
        <taxon>Prevotellaceae</taxon>
        <taxon>Prevotella</taxon>
    </lineage>
</organism>
<evidence type="ECO:0000256" key="1">
    <source>
        <dbReference type="SAM" id="SignalP"/>
    </source>
</evidence>
<proteinExistence type="predicted"/>
<evidence type="ECO:0000313" key="3">
    <source>
        <dbReference type="Proteomes" id="UP000029533"/>
    </source>
</evidence>
<accession>A0AAW3FET3</accession>
<name>A0AAW3FET3_9BACT</name>
<protein>
    <recommendedName>
        <fullName evidence="4">Lipoprotein</fullName>
    </recommendedName>
</protein>